<keyword evidence="4" id="KW-0966">Cell projection</keyword>
<evidence type="ECO:0000256" key="2">
    <source>
        <dbReference type="ARBA" id="ARBA00022574"/>
    </source>
</evidence>
<feature type="compositionally biased region" description="Basic and acidic residues" evidence="6">
    <location>
        <begin position="89"/>
        <end position="107"/>
    </location>
</feature>
<dbReference type="Pfam" id="PF00400">
    <property type="entry name" value="WD40"/>
    <property type="match status" value="3"/>
</dbReference>
<evidence type="ECO:0000259" key="7">
    <source>
        <dbReference type="Pfam" id="PF12894"/>
    </source>
</evidence>
<feature type="domain" description="Anaphase-promoting complex subunit 4-like WD40" evidence="7">
    <location>
        <begin position="1021"/>
        <end position="1087"/>
    </location>
</feature>
<evidence type="ECO:0000313" key="8">
    <source>
        <dbReference type="EMBL" id="CAD5121896.1"/>
    </source>
</evidence>
<dbReference type="Proteomes" id="UP000549394">
    <property type="component" value="Unassembled WGS sequence"/>
</dbReference>
<dbReference type="SUPFAM" id="SSF50978">
    <property type="entry name" value="WD40 repeat-like"/>
    <property type="match status" value="1"/>
</dbReference>
<comment type="subcellular location">
    <subcellularLocation>
        <location evidence="1">Cell projection</location>
        <location evidence="1">Cilium</location>
    </subcellularLocation>
</comment>
<comment type="caution">
    <text evidence="8">The sequence shown here is derived from an EMBL/GenBank/DDBJ whole genome shotgun (WGS) entry which is preliminary data.</text>
</comment>
<feature type="compositionally biased region" description="Polar residues" evidence="6">
    <location>
        <begin position="428"/>
        <end position="443"/>
    </location>
</feature>
<dbReference type="InterPro" id="IPR011992">
    <property type="entry name" value="EF-hand-dom_pair"/>
</dbReference>
<dbReference type="InterPro" id="IPR015943">
    <property type="entry name" value="WD40/YVTN_repeat-like_dom_sf"/>
</dbReference>
<dbReference type="InterPro" id="IPR001680">
    <property type="entry name" value="WD40_rpt"/>
</dbReference>
<keyword evidence="2" id="KW-0853">WD repeat</keyword>
<dbReference type="PANTHER" id="PTHR13720">
    <property type="entry name" value="WD-40 REPEAT PROTEIN"/>
    <property type="match status" value="1"/>
</dbReference>
<proteinExistence type="predicted"/>
<dbReference type="Gene3D" id="2.130.10.10">
    <property type="entry name" value="YVTN repeat-like/Quinoprotein amine dehydrogenase"/>
    <property type="match status" value="2"/>
</dbReference>
<feature type="compositionally biased region" description="Basic and acidic residues" evidence="6">
    <location>
        <begin position="289"/>
        <end position="391"/>
    </location>
</feature>
<evidence type="ECO:0000313" key="9">
    <source>
        <dbReference type="Proteomes" id="UP000549394"/>
    </source>
</evidence>
<feature type="compositionally biased region" description="Low complexity" evidence="6">
    <location>
        <begin position="64"/>
        <end position="73"/>
    </location>
</feature>
<organism evidence="8 9">
    <name type="scientific">Dimorphilus gyrociliatus</name>
    <dbReference type="NCBI Taxonomy" id="2664684"/>
    <lineage>
        <taxon>Eukaryota</taxon>
        <taxon>Metazoa</taxon>
        <taxon>Spiralia</taxon>
        <taxon>Lophotrochozoa</taxon>
        <taxon>Annelida</taxon>
        <taxon>Polychaeta</taxon>
        <taxon>Polychaeta incertae sedis</taxon>
        <taxon>Dinophilidae</taxon>
        <taxon>Dimorphilus</taxon>
    </lineage>
</organism>
<evidence type="ECO:0000256" key="3">
    <source>
        <dbReference type="ARBA" id="ARBA00022737"/>
    </source>
</evidence>
<evidence type="ECO:0000256" key="1">
    <source>
        <dbReference type="ARBA" id="ARBA00004138"/>
    </source>
</evidence>
<dbReference type="EMBL" id="CAJFCJ010000015">
    <property type="protein sequence ID" value="CAD5121896.1"/>
    <property type="molecule type" value="Genomic_DNA"/>
</dbReference>
<keyword evidence="3" id="KW-0677">Repeat</keyword>
<feature type="compositionally biased region" description="Polar residues" evidence="6">
    <location>
        <begin position="123"/>
        <end position="137"/>
    </location>
</feature>
<evidence type="ECO:0000256" key="4">
    <source>
        <dbReference type="ARBA" id="ARBA00023273"/>
    </source>
</evidence>
<feature type="compositionally biased region" description="Low complexity" evidence="6">
    <location>
        <begin position="33"/>
        <end position="56"/>
    </location>
</feature>
<dbReference type="SMART" id="SM00320">
    <property type="entry name" value="WD40"/>
    <property type="match status" value="7"/>
</dbReference>
<reference evidence="8 9" key="1">
    <citation type="submission" date="2020-08" db="EMBL/GenBank/DDBJ databases">
        <authorList>
            <person name="Hejnol A."/>
        </authorList>
    </citation>
    <scope>NUCLEOTIDE SEQUENCE [LARGE SCALE GENOMIC DNA]</scope>
</reference>
<evidence type="ECO:0000256" key="5">
    <source>
        <dbReference type="ARBA" id="ARBA00040994"/>
    </source>
</evidence>
<dbReference type="Pfam" id="PF12894">
    <property type="entry name" value="ANAPC4_WD40"/>
    <property type="match status" value="1"/>
</dbReference>
<dbReference type="InterPro" id="IPR011047">
    <property type="entry name" value="Quinoprotein_ADH-like_sf"/>
</dbReference>
<gene>
    <name evidence="8" type="ORF">DGYR_LOCUS9790</name>
</gene>
<dbReference type="OrthoDB" id="4899631at2759"/>
<name>A0A7I8W1Z1_9ANNE</name>
<dbReference type="SUPFAM" id="SSF50998">
    <property type="entry name" value="Quinoprotein alcohol dehydrogenase-like"/>
    <property type="match status" value="1"/>
</dbReference>
<feature type="compositionally biased region" description="Acidic residues" evidence="6">
    <location>
        <begin position="621"/>
        <end position="633"/>
    </location>
</feature>
<dbReference type="GO" id="GO:0031514">
    <property type="term" value="C:motile cilium"/>
    <property type="evidence" value="ECO:0007669"/>
    <property type="project" value="TreeGrafter"/>
</dbReference>
<dbReference type="InterPro" id="IPR024977">
    <property type="entry name" value="Apc4-like_WD40_dom"/>
</dbReference>
<evidence type="ECO:0000256" key="6">
    <source>
        <dbReference type="SAM" id="MobiDB-lite"/>
    </source>
</evidence>
<feature type="region of interest" description="Disordered" evidence="6">
    <location>
        <begin position="598"/>
        <end position="633"/>
    </location>
</feature>
<feature type="region of interest" description="Disordered" evidence="6">
    <location>
        <begin position="1"/>
        <end position="443"/>
    </location>
</feature>
<feature type="compositionally biased region" description="Basic and acidic residues" evidence="6">
    <location>
        <begin position="204"/>
        <end position="263"/>
    </location>
</feature>
<feature type="compositionally biased region" description="Low complexity" evidence="6">
    <location>
        <begin position="161"/>
        <end position="170"/>
    </location>
</feature>
<dbReference type="SUPFAM" id="SSF47473">
    <property type="entry name" value="EF-hand"/>
    <property type="match status" value="1"/>
</dbReference>
<dbReference type="PANTHER" id="PTHR13720:SF13">
    <property type="entry name" value="CILIA- AND FLAGELLA-ASSOCIATED PROTEIN 251"/>
    <property type="match status" value="1"/>
</dbReference>
<keyword evidence="9" id="KW-1185">Reference proteome</keyword>
<dbReference type="InterPro" id="IPR036322">
    <property type="entry name" value="WD40_repeat_dom_sf"/>
</dbReference>
<feature type="compositionally biased region" description="Basic and acidic residues" evidence="6">
    <location>
        <begin position="1"/>
        <end position="19"/>
    </location>
</feature>
<dbReference type="InterPro" id="IPR050630">
    <property type="entry name" value="WD_repeat_EMAP"/>
</dbReference>
<accession>A0A7I8W1Z1</accession>
<protein>
    <recommendedName>
        <fullName evidence="5">Cilia- and flagella-associated protein 251</fullName>
    </recommendedName>
</protein>
<sequence length="1567" mass="176808">MSDVKDVVTEDKTENEEGARPTSAKAESVKQTSRPSSAKPSSRPSSAKPSSRPQSAGNTSRPQSAASRGSRGSAKADKQEIEPVSEEPEIQHDLKDDTENNPDKQEPESGQPEEDLNHKESNSKNITEPAENQSENVDSLKRAPQEPPGNETEGTVENADNTQEAQIEQENNQEEKQAEATEGAEVEENKSKDEEKPDDDTKPEEDIKSDDGNKPKEEIEVDEKKTSEEGENVKDEEKEGHEGEKSEKTAPEETEEKVKDEKSAGAADESGEATKEVESEETQQAQAGDESKPNEDKETSEHGHQEESKEENQEEAVKGNQEEAREETQEEAVKDNQEEAKEENQEETVKENQEEVKEENQEEAVKDNQEEAKEENQEEAKNEGAEGDKPKSPPAKASTSLSRHQDQEDEFEENLPNIVMSTPMLPKSNRSSTQPPKALLSTSNEDIQRAVDDHFLSIFNRDRASCYLDCMSGLSQTEVGMIPAVDAVDVGLIPPTLAYLRYVSSCYKEAEKRVTKMLNEYLEITITKQMKITKDLGANMPWFNQRKELTLSDNINDLERESANNSNTFKNSHNSIQSNSLNINELTIDNQPIFNTEEKQDEEEEETKKKIPTPPPPPQLEAEETFEEEEEEDDKTSAMSVHWCFGVNKNVKLLNLSTNKRKLIAYACGHSCVLYDVVNNKQRILQGHVNNISCTAISRDKRWLATADSGKQCMIIIWDTNTGIPVQTIFDAHPDGGVAALAITPDSRYIASLSHSHPQTLAIWDWTVESKQAVCTATLEQTYGLQTFLYFNPFDVNHIVSNSETQVIFYKWDSTEIVYFAPPLTNDDFRKPVGNYSQSIFLESSTRALTATSIGNLVVWDTNAPITKMTYKPTPNKKALKLIKLQEKGITVMTLCDGFIVIGDQAGHVKFFDNNMKLMMWYSNFELGPILSLSFAYSPDFKVFDPEDERYKVFFGKEKEPAEPLGNFPPDATIAARKFKTRDFSISTYSGYMGMVEAEGSKLRVISKEAETDIRAIATHPKMPYIAAACDSGLLKVWDYETKKVVLSRQFKGSNPAIKCMAFHPKGHLIALGFATGYVRLIESSSLDDASADKLRLCKCQITKVAFALDGSYLACIDINYTTTVLKATHVQESPYKLIGRYRAHQKPVADIMFAEHPDKNEARLFTLGMDRRLVEYDLENSKRDDLKILSIDKIEQDARALCLTEYAPVTKERFFVTANDQFKFKLYNVTTKMCRKTILAPTFGSPVERMKLLPDSRFMTFMSSDKLGIHIVPLDGNPHKAMAVVAHPHGVHDFCYSMDGKYIFSCGGEDMIVHMWRVNYDACEAQLLLGGEHLDPFYGLIDGGREGQLFKELEDYFYYAQIRGEGINKMERRKITDTIPLSEIPYVMRAMGFFPTEQQIEDMVNELKYSMYVETGKYKERCSLEDFILLYVNHRPAFGVEANSLLNSFQKLEDENESIARRRLIDLLQKRGEHMTEMEIVECFVTLLGGAAEGARCEANPIDPDVGGDFMENYLPEEIDAHYFANDLLNLEFHDPNLMVEEIEDTEELKPIDKKQKQTTQVSFHE</sequence>